<evidence type="ECO:0000313" key="3">
    <source>
        <dbReference type="Proteomes" id="UP000749559"/>
    </source>
</evidence>
<feature type="non-terminal residue" evidence="2">
    <location>
        <position position="257"/>
    </location>
</feature>
<keyword evidence="1" id="KW-0430">Lectin</keyword>
<dbReference type="PANTHER" id="PTHR11346:SF147">
    <property type="entry name" value="GALECTIN"/>
    <property type="match status" value="1"/>
</dbReference>
<keyword evidence="3" id="KW-1185">Reference proteome</keyword>
<dbReference type="Pfam" id="PF00337">
    <property type="entry name" value="Gal-bind_lectin"/>
    <property type="match status" value="2"/>
</dbReference>
<reference evidence="2" key="1">
    <citation type="submission" date="2022-03" db="EMBL/GenBank/DDBJ databases">
        <authorList>
            <person name="Martin C."/>
        </authorList>
    </citation>
    <scope>NUCLEOTIDE SEQUENCE</scope>
</reference>
<dbReference type="SMART" id="SM00908">
    <property type="entry name" value="Gal-bind_lectin"/>
    <property type="match status" value="2"/>
</dbReference>
<gene>
    <name evidence="2" type="ORF">OFUS_LOCUS16823</name>
</gene>
<proteinExistence type="predicted"/>
<protein>
    <submittedName>
        <fullName evidence="2">Uncharacterized protein</fullName>
    </submittedName>
</protein>
<dbReference type="AlphaFoldDB" id="A0A8J1U5J3"/>
<dbReference type="PANTHER" id="PTHR11346">
    <property type="entry name" value="GALECTIN"/>
    <property type="match status" value="1"/>
</dbReference>
<dbReference type="GO" id="GO:0030246">
    <property type="term" value="F:carbohydrate binding"/>
    <property type="evidence" value="ECO:0007669"/>
    <property type="project" value="UniProtKB-UniRule"/>
</dbReference>
<dbReference type="InterPro" id="IPR013320">
    <property type="entry name" value="ConA-like_dom_sf"/>
</dbReference>
<evidence type="ECO:0000256" key="1">
    <source>
        <dbReference type="ARBA" id="ARBA00022734"/>
    </source>
</evidence>
<dbReference type="EMBL" id="CAIIXF020000008">
    <property type="protein sequence ID" value="CAH1791775.1"/>
    <property type="molecule type" value="Genomic_DNA"/>
</dbReference>
<dbReference type="InterPro" id="IPR044156">
    <property type="entry name" value="Galectin-like"/>
</dbReference>
<dbReference type="OrthoDB" id="6079905at2759"/>
<sequence length="257" mass="29543">NKCKCFTVNLQSGLEGPPLSNLAMKMSPIFAPDGNGGSIGLDAVVKKEWVKREDRRKQQAIAKIERFPFFRGHPFEMEIEIQKEGYVVFVDGTYILGFKHQMSIEKISHLILDGDVNFYNVHYPDLKTLPYVKEIPNGLCIGEVVCIDGYIPEYAESFQFGFQTNDHYYPDTTVAFHMKVQLQGMDRKAVCNAYINNKWQVEKFVDGYLPFVRDSKLDIKVTVWKDYFMVDVNDSFFVEYKYNVVLGDVTHVAIDGD</sequence>
<organism evidence="2 3">
    <name type="scientific">Owenia fusiformis</name>
    <name type="common">Polychaete worm</name>
    <dbReference type="NCBI Taxonomy" id="6347"/>
    <lineage>
        <taxon>Eukaryota</taxon>
        <taxon>Metazoa</taxon>
        <taxon>Spiralia</taxon>
        <taxon>Lophotrochozoa</taxon>
        <taxon>Annelida</taxon>
        <taxon>Polychaeta</taxon>
        <taxon>Sedentaria</taxon>
        <taxon>Canalipalpata</taxon>
        <taxon>Sabellida</taxon>
        <taxon>Oweniida</taxon>
        <taxon>Oweniidae</taxon>
        <taxon>Owenia</taxon>
    </lineage>
</organism>
<comment type="caution">
    <text evidence="2">The sequence shown here is derived from an EMBL/GenBank/DDBJ whole genome shotgun (WGS) entry which is preliminary data.</text>
</comment>
<dbReference type="Gene3D" id="2.60.120.200">
    <property type="match status" value="2"/>
</dbReference>
<evidence type="ECO:0000313" key="2">
    <source>
        <dbReference type="EMBL" id="CAH1791775.1"/>
    </source>
</evidence>
<accession>A0A8J1U5J3</accession>
<dbReference type="SMART" id="SM00276">
    <property type="entry name" value="GLECT"/>
    <property type="match status" value="2"/>
</dbReference>
<dbReference type="Proteomes" id="UP000749559">
    <property type="component" value="Unassembled WGS sequence"/>
</dbReference>
<dbReference type="InterPro" id="IPR001079">
    <property type="entry name" value="Galectin_CRD"/>
</dbReference>
<feature type="non-terminal residue" evidence="2">
    <location>
        <position position="1"/>
    </location>
</feature>
<dbReference type="PROSITE" id="PS51304">
    <property type="entry name" value="GALECTIN"/>
    <property type="match status" value="2"/>
</dbReference>
<dbReference type="SUPFAM" id="SSF49899">
    <property type="entry name" value="Concanavalin A-like lectins/glucanases"/>
    <property type="match status" value="2"/>
</dbReference>
<dbReference type="CDD" id="cd00070">
    <property type="entry name" value="GLECT"/>
    <property type="match status" value="1"/>
</dbReference>
<name>A0A8J1U5J3_OWEFU</name>